<dbReference type="GO" id="GO:0016829">
    <property type="term" value="F:lyase activity"/>
    <property type="evidence" value="ECO:0007669"/>
    <property type="project" value="UniProtKB-KW"/>
</dbReference>
<dbReference type="EMBL" id="CAJPDT010000122">
    <property type="protein sequence ID" value="CAF9939684.1"/>
    <property type="molecule type" value="Genomic_DNA"/>
</dbReference>
<dbReference type="SUPFAM" id="SSF54427">
    <property type="entry name" value="NTF2-like"/>
    <property type="match status" value="1"/>
</dbReference>
<feature type="region of interest" description="Disordered" evidence="3">
    <location>
        <begin position="143"/>
        <end position="166"/>
    </location>
</feature>
<dbReference type="Gene3D" id="3.10.450.50">
    <property type="match status" value="1"/>
</dbReference>
<keyword evidence="6" id="KW-1185">Reference proteome</keyword>
<reference evidence="5" key="1">
    <citation type="submission" date="2021-03" db="EMBL/GenBank/DDBJ databases">
        <authorList>
            <person name="Tagirdzhanova G."/>
        </authorList>
    </citation>
    <scope>NUCLEOTIDE SEQUENCE</scope>
</reference>
<sequence>MRVDYRSFLDKLWEALPADEYVAMASDPHVLGDPLLKTQHFIGSSRWEKVSDTEVIGWHQLRVPHQRYTDETKTAVAVKGHAHGTNQHWYKKVDGKWKFAGLAVEIKWGEFDLDKVFASGRDTFGESEKEKMVAEAAIMTGIPGDAADSPAPKVETKPATAQGAATPTIEEASYPTLIGNTSGMRDLAESVKPPMFYEDQLQGNMVGAPMVYEEEIKGGMVAV</sequence>
<accession>A0A8H3J2U8</accession>
<dbReference type="AlphaFoldDB" id="A0A8H3J2U8"/>
<evidence type="ECO:0000313" key="5">
    <source>
        <dbReference type="EMBL" id="CAF9939684.1"/>
    </source>
</evidence>
<dbReference type="OrthoDB" id="5281072at2759"/>
<organism evidence="5 6">
    <name type="scientific">Imshaugia aleurites</name>
    <dbReference type="NCBI Taxonomy" id="172621"/>
    <lineage>
        <taxon>Eukaryota</taxon>
        <taxon>Fungi</taxon>
        <taxon>Dikarya</taxon>
        <taxon>Ascomycota</taxon>
        <taxon>Pezizomycotina</taxon>
        <taxon>Lecanoromycetes</taxon>
        <taxon>OSLEUM clade</taxon>
        <taxon>Lecanoromycetidae</taxon>
        <taxon>Lecanorales</taxon>
        <taxon>Lecanorineae</taxon>
        <taxon>Parmeliaceae</taxon>
        <taxon>Imshaugia</taxon>
    </lineage>
</organism>
<dbReference type="InterPro" id="IPR049884">
    <property type="entry name" value="Scytalone_dh"/>
</dbReference>
<dbReference type="Proteomes" id="UP000664534">
    <property type="component" value="Unassembled WGS sequence"/>
</dbReference>
<evidence type="ECO:0000313" key="6">
    <source>
        <dbReference type="Proteomes" id="UP000664534"/>
    </source>
</evidence>
<dbReference type="Pfam" id="PF02982">
    <property type="entry name" value="Scytalone_dh"/>
    <property type="match status" value="1"/>
</dbReference>
<dbReference type="InterPro" id="IPR032710">
    <property type="entry name" value="NTF2-like_dom_sf"/>
</dbReference>
<name>A0A8H3J2U8_9LECA</name>
<evidence type="ECO:0000259" key="4">
    <source>
        <dbReference type="Pfam" id="PF02982"/>
    </source>
</evidence>
<proteinExistence type="inferred from homology"/>
<gene>
    <name evidence="5" type="ORF">IMSHALPRED_001596</name>
</gene>
<protein>
    <recommendedName>
        <fullName evidence="4">Scytalone dehydratase-like domain-containing protein</fullName>
    </recommendedName>
</protein>
<evidence type="ECO:0000256" key="3">
    <source>
        <dbReference type="SAM" id="MobiDB-lite"/>
    </source>
</evidence>
<comment type="similarity">
    <text evidence="1">Belongs to the scytalone dehydratase family.</text>
</comment>
<feature type="domain" description="Scytalone dehydratase-like" evidence="4">
    <location>
        <begin position="1"/>
        <end position="124"/>
    </location>
</feature>
<comment type="caution">
    <text evidence="5">The sequence shown here is derived from an EMBL/GenBank/DDBJ whole genome shotgun (WGS) entry which is preliminary data.</text>
</comment>
<evidence type="ECO:0000256" key="1">
    <source>
        <dbReference type="ARBA" id="ARBA00008584"/>
    </source>
</evidence>
<keyword evidence="2" id="KW-0456">Lyase</keyword>
<evidence type="ECO:0000256" key="2">
    <source>
        <dbReference type="ARBA" id="ARBA00023239"/>
    </source>
</evidence>